<reference evidence="4 5" key="1">
    <citation type="submission" date="2019-06" db="EMBL/GenBank/DDBJ databases">
        <title>Draft genome sequence of the filamentous fungus Phialemoniopsis curvata isolated from diesel fuel.</title>
        <authorList>
            <person name="Varaljay V.A."/>
            <person name="Lyon W.J."/>
            <person name="Crouch A.L."/>
            <person name="Drake C.E."/>
            <person name="Hollomon J.M."/>
            <person name="Nadeau L.J."/>
            <person name="Nunn H.S."/>
            <person name="Stevenson B.S."/>
            <person name="Bojanowski C.L."/>
            <person name="Crookes-Goodson W.J."/>
        </authorList>
    </citation>
    <scope>NUCLEOTIDE SEQUENCE [LARGE SCALE GENOMIC DNA]</scope>
    <source>
        <strain evidence="4 5">D216</strain>
    </source>
</reference>
<dbReference type="FunCoup" id="A0A507AK81">
    <property type="interactions" value="131"/>
</dbReference>
<dbReference type="PANTHER" id="PTHR19918">
    <property type="entry name" value="CELL DIVISION CYCLE 20 CDC20 FIZZY -RELATED"/>
    <property type="match status" value="1"/>
</dbReference>
<comment type="caution">
    <text evidence="4">The sequence shown here is derived from an EMBL/GenBank/DDBJ whole genome shotgun (WGS) entry which is preliminary data.</text>
</comment>
<keyword evidence="2" id="KW-0677">Repeat</keyword>
<dbReference type="InterPro" id="IPR015943">
    <property type="entry name" value="WD40/YVTN_repeat-like_dom_sf"/>
</dbReference>
<proteinExistence type="predicted"/>
<dbReference type="OrthoDB" id="10263272at2759"/>
<evidence type="ECO:0000313" key="5">
    <source>
        <dbReference type="Proteomes" id="UP000319257"/>
    </source>
</evidence>
<dbReference type="InterPro" id="IPR036322">
    <property type="entry name" value="WD40_repeat_dom_sf"/>
</dbReference>
<evidence type="ECO:0008006" key="6">
    <source>
        <dbReference type="Google" id="ProtNLM"/>
    </source>
</evidence>
<gene>
    <name evidence="4" type="ORF">E0L32_010490</name>
</gene>
<dbReference type="EMBL" id="SKBQ01000085">
    <property type="protein sequence ID" value="TPX07803.1"/>
    <property type="molecule type" value="Genomic_DNA"/>
</dbReference>
<dbReference type="Proteomes" id="UP000319257">
    <property type="component" value="Unassembled WGS sequence"/>
</dbReference>
<evidence type="ECO:0000256" key="1">
    <source>
        <dbReference type="ARBA" id="ARBA00022574"/>
    </source>
</evidence>
<dbReference type="InParanoid" id="A0A507AK81"/>
<evidence type="ECO:0000313" key="4">
    <source>
        <dbReference type="EMBL" id="TPX07803.1"/>
    </source>
</evidence>
<sequence>MPVTPPPSPRRKALSEGDKSPPYPDSGYGSSIVTPLTSISSLCGSHESYHIGLFDGNDSADFEVALSDDESRTPETHTDTLFSRRSRTLPRLSQAFREALNIGASPEALKPTRRGSDVGPVRASGVLFRAPDRFLPSRDATTSLNEKFRLTRRPEDLTEAERLLRHSRASPDAFCYPDRRVAPEAATQRSISRSDTLAMLPRTRARTVLGPVQMNYQTYANRAPSAGSVWTVGGVAPHGAVIHDGHGNLVQSGTNATMYVSDFSKTKADLDLDQSKHEGRLAAALGIDLASKTLGSNVADNNTGISKNASQHDYASPKSVWDGTVWVKDCNAHHPAKAEKPRNLAVAPFRVLDAPHLRDDFYCSILAYSPTSHTLAVGLNNALYSWSETDGVKVLNKGSDDDRVWLTAIAFSSTEGAKSILAFGRTNRILEFMSLHECGLPRLTVKENEPVSALSWKPRRTPRFSKNPRNSRSTQVDTETLLVGDESGNISYYAIEWPEKWEVARDNWKGEVTLMARITIHQQQICGLSWSTNGEYFASGGNDNLCCLFDAKRVLKNYHGSDKGLAYEPANEVEGLDLTVSRRSELIGVTSEGAEIRRTPDARYLVNFLGQEAAKHRWFHGAAVKAIAFCPWQEDLVATGGGSNDKCIHFFHAMSGSALATISVSAQVTSLIWSTTKREIAATFGYAIPEHPVRVAVFSWPDCKQVAAIKWDGKHRALYAVPYPRIPLRTQDEMDADLADRRGQRDRSSSGLQQDASGCVVIAASDESIKFHEIWPAAPKLTVGGIGMLGGSEILEGLSGIDREGDIIR</sequence>
<dbReference type="SUPFAM" id="SSF50978">
    <property type="entry name" value="WD40 repeat-like"/>
    <property type="match status" value="1"/>
</dbReference>
<keyword evidence="1" id="KW-0853">WD repeat</keyword>
<dbReference type="STRING" id="1093900.A0A507AK81"/>
<dbReference type="RefSeq" id="XP_030989514.1">
    <property type="nucleotide sequence ID" value="XM_031133114.1"/>
</dbReference>
<dbReference type="GeneID" id="41977937"/>
<dbReference type="GO" id="GO:1990757">
    <property type="term" value="F:ubiquitin ligase activator activity"/>
    <property type="evidence" value="ECO:0007669"/>
    <property type="project" value="TreeGrafter"/>
</dbReference>
<evidence type="ECO:0000256" key="3">
    <source>
        <dbReference type="SAM" id="MobiDB-lite"/>
    </source>
</evidence>
<protein>
    <recommendedName>
        <fullName evidence="6">WD40 repeat-like protein</fullName>
    </recommendedName>
</protein>
<dbReference type="InterPro" id="IPR001680">
    <property type="entry name" value="WD40_rpt"/>
</dbReference>
<dbReference type="GO" id="GO:1905786">
    <property type="term" value="P:positive regulation of anaphase-promoting complex-dependent catabolic process"/>
    <property type="evidence" value="ECO:0007669"/>
    <property type="project" value="TreeGrafter"/>
</dbReference>
<feature type="region of interest" description="Disordered" evidence="3">
    <location>
        <begin position="1"/>
        <end position="29"/>
    </location>
</feature>
<dbReference type="GO" id="GO:0005680">
    <property type="term" value="C:anaphase-promoting complex"/>
    <property type="evidence" value="ECO:0007669"/>
    <property type="project" value="TreeGrafter"/>
</dbReference>
<dbReference type="AlphaFoldDB" id="A0A507AK81"/>
<dbReference type="Pfam" id="PF00400">
    <property type="entry name" value="WD40"/>
    <property type="match status" value="1"/>
</dbReference>
<dbReference type="GO" id="GO:0031145">
    <property type="term" value="P:anaphase-promoting complex-dependent catabolic process"/>
    <property type="evidence" value="ECO:0007669"/>
    <property type="project" value="TreeGrafter"/>
</dbReference>
<organism evidence="4 5">
    <name type="scientific">Thyridium curvatum</name>
    <dbReference type="NCBI Taxonomy" id="1093900"/>
    <lineage>
        <taxon>Eukaryota</taxon>
        <taxon>Fungi</taxon>
        <taxon>Dikarya</taxon>
        <taxon>Ascomycota</taxon>
        <taxon>Pezizomycotina</taxon>
        <taxon>Sordariomycetes</taxon>
        <taxon>Sordariomycetidae</taxon>
        <taxon>Thyridiales</taxon>
        <taxon>Thyridiaceae</taxon>
        <taxon>Thyridium</taxon>
    </lineage>
</organism>
<dbReference type="SMART" id="SM00320">
    <property type="entry name" value="WD40"/>
    <property type="match status" value="2"/>
</dbReference>
<dbReference type="GO" id="GO:0010997">
    <property type="term" value="F:anaphase-promoting complex binding"/>
    <property type="evidence" value="ECO:0007669"/>
    <property type="project" value="InterPro"/>
</dbReference>
<keyword evidence="5" id="KW-1185">Reference proteome</keyword>
<dbReference type="Gene3D" id="2.130.10.10">
    <property type="entry name" value="YVTN repeat-like/Quinoprotein amine dehydrogenase"/>
    <property type="match status" value="2"/>
</dbReference>
<evidence type="ECO:0000256" key="2">
    <source>
        <dbReference type="ARBA" id="ARBA00022737"/>
    </source>
</evidence>
<dbReference type="InterPro" id="IPR033010">
    <property type="entry name" value="Cdc20/Fizzy"/>
</dbReference>
<dbReference type="PANTHER" id="PTHR19918:SF5">
    <property type="entry name" value="MEIOSIS-SPECIFIC APC_C ACTIVATOR PROTEIN AMA1"/>
    <property type="match status" value="1"/>
</dbReference>
<name>A0A507AK81_9PEZI</name>
<accession>A0A507AK81</accession>